<dbReference type="RefSeq" id="WP_015087201.1">
    <property type="nucleotide sequence ID" value="NC_019563.1"/>
</dbReference>
<dbReference type="AlphaFoldDB" id="K7YNB5"/>
<dbReference type="PRINTS" id="PR01776">
    <property type="entry name" value="HPOMPFAMILY"/>
</dbReference>
<reference evidence="2 3" key="1">
    <citation type="journal article" date="2015" name="Genome Announc.">
        <title>Complete Genome Sequences of Two Helicobacter pylori Strains from a Canadian Arctic Aboriginal Community.</title>
        <authorList>
            <person name="Kersulyte D."/>
            <person name="Bertoli M.T."/>
            <person name="Tamma S."/>
            <person name="Keelan M."/>
            <person name="Munday R."/>
            <person name="Geary J."/>
            <person name="Veldhuyzen van Zanten S."/>
            <person name="Goodman K.J."/>
            <person name="Berg D.E."/>
        </authorList>
    </citation>
    <scope>NUCLEOTIDE SEQUENCE [LARGE SCALE GENOMIC DNA]</scope>
    <source>
        <strain evidence="2">Aklavik86</strain>
    </source>
</reference>
<keyword evidence="1" id="KW-0732">Signal</keyword>
<proteinExistence type="predicted"/>
<evidence type="ECO:0000256" key="1">
    <source>
        <dbReference type="SAM" id="SignalP"/>
    </source>
</evidence>
<dbReference type="HOGENOM" id="CLU_026212_5_1_7"/>
<dbReference type="InterPro" id="IPR002718">
    <property type="entry name" value="OMP_Helicobacter"/>
</dbReference>
<feature type="chain" id="PRO_5003913728" evidence="1">
    <location>
        <begin position="23"/>
        <end position="247"/>
    </location>
</feature>
<dbReference type="Proteomes" id="UP000010078">
    <property type="component" value="Chromosome"/>
</dbReference>
<feature type="signal peptide" evidence="1">
    <location>
        <begin position="1"/>
        <end position="22"/>
    </location>
</feature>
<evidence type="ECO:0000313" key="3">
    <source>
        <dbReference type="Proteomes" id="UP000010078"/>
    </source>
</evidence>
<evidence type="ECO:0000313" key="2">
    <source>
        <dbReference type="EMBL" id="AFX89837.1"/>
    </source>
</evidence>
<organism evidence="2 3">
    <name type="scientific">Helicobacter pylori Aklavik86</name>
    <dbReference type="NCBI Taxonomy" id="1055532"/>
    <lineage>
        <taxon>Bacteria</taxon>
        <taxon>Pseudomonadati</taxon>
        <taxon>Campylobacterota</taxon>
        <taxon>Epsilonproteobacteria</taxon>
        <taxon>Campylobacterales</taxon>
        <taxon>Helicobacteraceae</taxon>
        <taxon>Helicobacter</taxon>
    </lineage>
</organism>
<accession>K7YNB5</accession>
<dbReference type="PATRIC" id="fig|1055532.3.peg.852"/>
<sequence length="247" mass="27756">MKNFLKISCQAALILSSLNAESSGFFLNGAYEVGQAYYNNELTINKKTEFKSHNEQSFQGFGVGLGYNQLFGQKGWAGLRYYGFYDWAEVKFGTQYFTPGSYLQAKGGLNSNMNINTYGAGIDLLLNFVNSERFSMGFYGGVGVGGTTWSTQAKNRTITWNTTLNEQQAERLLNGDYDVSIALKSTVFQWSFNFGVRSVIAKHTGLELGFRIPMVATPYLTMVNGDSSYKETFKRLYSFNVSYYLIF</sequence>
<gene>
    <name evidence="2" type="ORF">HPAKL86_04155</name>
</gene>
<dbReference type="Pfam" id="PF01856">
    <property type="entry name" value="HP_OMP"/>
    <property type="match status" value="1"/>
</dbReference>
<dbReference type="KEGG" id="hpyk:HPAKL86_04155"/>
<protein>
    <submittedName>
        <fullName evidence="2">Outer membrane protein 8</fullName>
    </submittedName>
</protein>
<dbReference type="EMBL" id="CP003476">
    <property type="protein sequence ID" value="AFX89837.1"/>
    <property type="molecule type" value="Genomic_DNA"/>
</dbReference>
<name>K7YNB5_HELPX</name>